<reference evidence="13" key="1">
    <citation type="submission" date="2020-01" db="EMBL/GenBank/DDBJ databases">
        <title>Phosphoaccumulans saitamaens gen. nov., sp. nov., a polyphosphate accumulating bacterium isolated from surface river water.</title>
        <authorList>
            <person name="Watanabe K."/>
            <person name="Suda W."/>
        </authorList>
    </citation>
    <scope>NUCLEOTIDE SEQUENCE [LARGE SCALE GENOMIC DNA]</scope>
    <source>
        <strain evidence="13">ICHIAU1</strain>
    </source>
</reference>
<evidence type="ECO:0000256" key="9">
    <source>
        <dbReference type="PIRSR" id="PIRSR000094-1"/>
    </source>
</evidence>
<evidence type="ECO:0000256" key="11">
    <source>
        <dbReference type="PIRSR" id="PIRSR000094-3"/>
    </source>
</evidence>
<feature type="binding site" evidence="10">
    <location>
        <position position="101"/>
    </location>
    <ligand>
        <name>substrate</name>
    </ligand>
</feature>
<dbReference type="Pfam" id="PF13561">
    <property type="entry name" value="adh_short_C2"/>
    <property type="match status" value="1"/>
</dbReference>
<dbReference type="Proteomes" id="UP000463961">
    <property type="component" value="Chromosome"/>
</dbReference>
<evidence type="ECO:0000313" key="12">
    <source>
        <dbReference type="EMBL" id="BBU69694.1"/>
    </source>
</evidence>
<keyword evidence="3 8" id="KW-0444">Lipid biosynthesis</keyword>
<feature type="binding site" evidence="11">
    <location>
        <position position="98"/>
    </location>
    <ligand>
        <name>NAD(+)</name>
        <dbReference type="ChEBI" id="CHEBI:57540"/>
    </ligand>
</feature>
<dbReference type="InterPro" id="IPR014358">
    <property type="entry name" value="Enoyl-ACP_Rdtase_NADH"/>
</dbReference>
<feature type="active site" description="Proton acceptor" evidence="9">
    <location>
        <position position="161"/>
    </location>
</feature>
<keyword evidence="5 8" id="KW-0560">Oxidoreductase</keyword>
<dbReference type="SUPFAM" id="SSF51735">
    <property type="entry name" value="NAD(P)-binding Rossmann-fold domains"/>
    <property type="match status" value="1"/>
</dbReference>
<evidence type="ECO:0000256" key="3">
    <source>
        <dbReference type="ARBA" id="ARBA00022516"/>
    </source>
</evidence>
<name>A0A7R6R826_9RHOO</name>
<evidence type="ECO:0000256" key="8">
    <source>
        <dbReference type="PIRNR" id="PIRNR000094"/>
    </source>
</evidence>
<comment type="pathway">
    <text evidence="1">Lipid metabolism; fatty acid biosynthesis.</text>
</comment>
<dbReference type="RefSeq" id="WP_162049615.1">
    <property type="nucleotide sequence ID" value="NZ_AP022345.1"/>
</dbReference>
<evidence type="ECO:0000256" key="6">
    <source>
        <dbReference type="ARBA" id="ARBA00023098"/>
    </source>
</evidence>
<dbReference type="PIRSF" id="PIRSF000094">
    <property type="entry name" value="Enoyl-ACP_rdct"/>
    <property type="match status" value="1"/>
</dbReference>
<evidence type="ECO:0000256" key="2">
    <source>
        <dbReference type="ARBA" id="ARBA00009233"/>
    </source>
</evidence>
<dbReference type="InterPro" id="IPR002347">
    <property type="entry name" value="SDR_fam"/>
</dbReference>
<dbReference type="OrthoDB" id="9803628at2"/>
<dbReference type="PANTHER" id="PTHR43159">
    <property type="entry name" value="ENOYL-[ACYL-CARRIER-PROTEIN] REDUCTASE"/>
    <property type="match status" value="1"/>
</dbReference>
<comment type="similarity">
    <text evidence="2 8">Belongs to the short-chain dehydrogenases/reductases (SDR) family. FabI subfamily.</text>
</comment>
<accession>A0A7R6R826</accession>
<dbReference type="PANTHER" id="PTHR43159:SF2">
    <property type="entry name" value="ENOYL-[ACYL-CARRIER-PROTEIN] REDUCTASE [NADH], CHLOROPLASTIC"/>
    <property type="match status" value="1"/>
</dbReference>
<dbReference type="UniPathway" id="UPA00094"/>
<keyword evidence="13" id="KW-1185">Reference proteome</keyword>
<feature type="binding site" evidence="11">
    <location>
        <position position="19"/>
    </location>
    <ligand>
        <name>NAD(+)</name>
        <dbReference type="ChEBI" id="CHEBI:57540"/>
    </ligand>
</feature>
<keyword evidence="8 11" id="KW-0520">NAD</keyword>
<dbReference type="CDD" id="cd05372">
    <property type="entry name" value="ENR_SDR"/>
    <property type="match status" value="1"/>
</dbReference>
<keyword evidence="7 8" id="KW-0275">Fatty acid biosynthesis</keyword>
<keyword evidence="4" id="KW-0276">Fatty acid metabolism</keyword>
<feature type="active site" description="Proton acceptor" evidence="9">
    <location>
        <position position="151"/>
    </location>
</feature>
<feature type="binding site" evidence="11">
    <location>
        <begin position="25"/>
        <end position="26"/>
    </location>
    <ligand>
        <name>NAD(+)</name>
        <dbReference type="ChEBI" id="CHEBI:57540"/>
    </ligand>
</feature>
<evidence type="ECO:0000256" key="10">
    <source>
        <dbReference type="PIRSR" id="PIRSR000094-2"/>
    </source>
</evidence>
<feature type="binding site" evidence="11">
    <location>
        <position position="168"/>
    </location>
    <ligand>
        <name>NAD(+)</name>
        <dbReference type="ChEBI" id="CHEBI:57540"/>
    </ligand>
</feature>
<dbReference type="InterPro" id="IPR036291">
    <property type="entry name" value="NAD(P)-bd_dom_sf"/>
</dbReference>
<dbReference type="PRINTS" id="PR00081">
    <property type="entry name" value="GDHRDH"/>
</dbReference>
<evidence type="ECO:0000256" key="5">
    <source>
        <dbReference type="ARBA" id="ARBA00023002"/>
    </source>
</evidence>
<dbReference type="EC" id="1.3.1.9" evidence="8"/>
<dbReference type="AlphaFoldDB" id="A0A7R6R826"/>
<protein>
    <recommendedName>
        <fullName evidence="8">Enoyl-[acyl-carrier-protein] reductase [NADH]</fullName>
        <ecNumber evidence="8">1.3.1.9</ecNumber>
    </recommendedName>
</protein>
<dbReference type="GO" id="GO:0006633">
    <property type="term" value="P:fatty acid biosynthetic process"/>
    <property type="evidence" value="ECO:0007669"/>
    <property type="project" value="UniProtKB-UniPathway"/>
</dbReference>
<dbReference type="Gene3D" id="3.40.50.720">
    <property type="entry name" value="NAD(P)-binding Rossmann-like Domain"/>
    <property type="match status" value="1"/>
</dbReference>
<organism evidence="12 13">
    <name type="scientific">Fluviibacter phosphoraccumulans</name>
    <dbReference type="NCBI Taxonomy" id="1751046"/>
    <lineage>
        <taxon>Bacteria</taxon>
        <taxon>Pseudomonadati</taxon>
        <taxon>Pseudomonadota</taxon>
        <taxon>Betaproteobacteria</taxon>
        <taxon>Rhodocyclales</taxon>
        <taxon>Fluviibacteraceae</taxon>
        <taxon>Fluviibacter</taxon>
    </lineage>
</organism>
<dbReference type="NCBIfam" id="NF005717">
    <property type="entry name" value="PRK07533.1"/>
    <property type="match status" value="1"/>
</dbReference>
<feature type="binding site" evidence="11">
    <location>
        <begin position="70"/>
        <end position="71"/>
    </location>
    <ligand>
        <name>NAD(+)</name>
        <dbReference type="ChEBI" id="CHEBI:57540"/>
    </ligand>
</feature>
<evidence type="ECO:0000256" key="7">
    <source>
        <dbReference type="ARBA" id="ARBA00023160"/>
    </source>
</evidence>
<keyword evidence="6" id="KW-0443">Lipid metabolism</keyword>
<evidence type="ECO:0000256" key="4">
    <source>
        <dbReference type="ARBA" id="ARBA00022832"/>
    </source>
</evidence>
<comment type="catalytic activity">
    <reaction evidence="8">
        <text>a 2,3-saturated acyl-[ACP] + NAD(+) = a (2E)-enoyl-[ACP] + NADH + H(+)</text>
        <dbReference type="Rhea" id="RHEA:10240"/>
        <dbReference type="Rhea" id="RHEA-COMP:9925"/>
        <dbReference type="Rhea" id="RHEA-COMP:9926"/>
        <dbReference type="ChEBI" id="CHEBI:15378"/>
        <dbReference type="ChEBI" id="CHEBI:57540"/>
        <dbReference type="ChEBI" id="CHEBI:57945"/>
        <dbReference type="ChEBI" id="CHEBI:78784"/>
        <dbReference type="ChEBI" id="CHEBI:78785"/>
        <dbReference type="EC" id="1.3.1.9"/>
    </reaction>
</comment>
<dbReference type="GO" id="GO:0004318">
    <property type="term" value="F:enoyl-[acyl-carrier-protein] reductase (NADH) activity"/>
    <property type="evidence" value="ECO:0007669"/>
    <property type="project" value="UniProtKB-EC"/>
</dbReference>
<dbReference type="EMBL" id="AP022345">
    <property type="protein sequence ID" value="BBU69694.1"/>
    <property type="molecule type" value="Genomic_DNA"/>
</dbReference>
<gene>
    <name evidence="12" type="ORF">ICHIAU1_19770</name>
</gene>
<evidence type="ECO:0000256" key="1">
    <source>
        <dbReference type="ARBA" id="ARBA00005194"/>
    </source>
</evidence>
<feature type="binding site" evidence="11">
    <location>
        <begin position="197"/>
        <end position="201"/>
    </location>
    <ligand>
        <name>NAD(+)</name>
        <dbReference type="ChEBI" id="CHEBI:57540"/>
    </ligand>
</feature>
<proteinExistence type="inferred from homology"/>
<dbReference type="Gene3D" id="1.10.8.400">
    <property type="entry name" value="Enoyl acyl carrier protein reductase"/>
    <property type="match status" value="1"/>
</dbReference>
<sequence length="260" mass="27470">MLLETSNTTLKGLKGLVVGIANQHSIAWGCAEAFRAAGAELAITYLNAKAEPHVRPLAEGVNATLIEAMDVENDAEVGALFEKIEKEWGQLDFILHSIAFAPLDDLHGPVLNTSREGFARAMDISCHSLIRLARHAAPLMKNGGAMLTMSYEGANRVAPHYGIMGLAKAALESATRSLAAELGPQNISVNAISPGPIATRAASGIVDFDHLMQDSIEHAPLRRLVTIEEVGALATLLASPAGRGITGDVIVVDGGRHILY</sequence>
<evidence type="ECO:0000313" key="13">
    <source>
        <dbReference type="Proteomes" id="UP000463961"/>
    </source>
</evidence>